<organism evidence="2 3">
    <name type="scientific">Roseiarcus fermentans</name>
    <dbReference type="NCBI Taxonomy" id="1473586"/>
    <lineage>
        <taxon>Bacteria</taxon>
        <taxon>Pseudomonadati</taxon>
        <taxon>Pseudomonadota</taxon>
        <taxon>Alphaproteobacteria</taxon>
        <taxon>Hyphomicrobiales</taxon>
        <taxon>Roseiarcaceae</taxon>
        <taxon>Roseiarcus</taxon>
    </lineage>
</organism>
<reference evidence="2 3" key="1">
    <citation type="submission" date="2018-06" db="EMBL/GenBank/DDBJ databases">
        <title>Genomic Encyclopedia of Type Strains, Phase IV (KMG-IV): sequencing the most valuable type-strain genomes for metagenomic binning, comparative biology and taxonomic classification.</title>
        <authorList>
            <person name="Goeker M."/>
        </authorList>
    </citation>
    <scope>NUCLEOTIDE SEQUENCE [LARGE SCALE GENOMIC DNA]</scope>
    <source>
        <strain evidence="2 3">DSM 24875</strain>
    </source>
</reference>
<evidence type="ECO:0000259" key="1">
    <source>
        <dbReference type="Pfam" id="PF10005"/>
    </source>
</evidence>
<dbReference type="InterPro" id="IPR031321">
    <property type="entry name" value="UCP012641"/>
</dbReference>
<dbReference type="InterPro" id="IPR011201">
    <property type="entry name" value="Zinc-ribbon_6_bact"/>
</dbReference>
<sequence length="369" mass="41520">MKLFRCQACGNIVYFENRTCGRCGHRLGYIPESGIMSALDPAGGPNWTPRGADGALRRFCANADHDACNWLIPANGPDRLCRACRHNDTIPDIAVPERLAAWRDLEFAKHRLFYSLLRWGLPLATRAEDRVHGLAFEFLADPPDPAAPKVLTGHDNGVITIALAEADPAEVERRRSAMDEPYRTVLGHFRHEVGHHYWDLLVRDGGRLETFRAAFGDERQDYEEALARHYREGAPAPANWRETFVSAYATTHPWEDFAETWAHYLHIVDTLDTADAFGLSLAPPIDREGAYRARVDFDPYVEGDMDQIMESWAPVAIAMNSINRAMGRPDLYPFVLAPAVVKKLGFVHDLVRRTATESQETRGLERLAS</sequence>
<accession>A0A366EFS6</accession>
<dbReference type="PIRSF" id="PIRSF012641">
    <property type="entry name" value="UCP012641"/>
    <property type="match status" value="1"/>
</dbReference>
<dbReference type="Gene3D" id="3.40.390.70">
    <property type="match status" value="1"/>
</dbReference>
<protein>
    <recommendedName>
        <fullName evidence="1">Zinc-ribbon domain-containing protein</fullName>
    </recommendedName>
</protein>
<dbReference type="OrthoDB" id="256753at2"/>
<keyword evidence="3" id="KW-1185">Reference proteome</keyword>
<proteinExistence type="predicted"/>
<gene>
    <name evidence="2" type="ORF">DFR50_15719</name>
</gene>
<name>A0A366EFS6_9HYPH</name>
<evidence type="ECO:0000313" key="3">
    <source>
        <dbReference type="Proteomes" id="UP000253529"/>
    </source>
</evidence>
<dbReference type="Pfam" id="PF10005">
    <property type="entry name" value="Zn_ribbon_DZR_6"/>
    <property type="match status" value="1"/>
</dbReference>
<evidence type="ECO:0000313" key="2">
    <source>
        <dbReference type="EMBL" id="RBP01257.1"/>
    </source>
</evidence>
<comment type="caution">
    <text evidence="2">The sequence shown here is derived from an EMBL/GenBank/DDBJ whole genome shotgun (WGS) entry which is preliminary data.</text>
</comment>
<dbReference type="AlphaFoldDB" id="A0A366EFS6"/>
<dbReference type="RefSeq" id="WP_113893765.1">
    <property type="nucleotide sequence ID" value="NZ_QNRK01000057.1"/>
</dbReference>
<dbReference type="EMBL" id="QNRK01000057">
    <property type="protein sequence ID" value="RBP01257.1"/>
    <property type="molecule type" value="Genomic_DNA"/>
</dbReference>
<dbReference type="Proteomes" id="UP000253529">
    <property type="component" value="Unassembled WGS sequence"/>
</dbReference>
<dbReference type="Pfam" id="PF15887">
    <property type="entry name" value="Peptidase_Mx"/>
    <property type="match status" value="1"/>
</dbReference>
<feature type="domain" description="Zinc-ribbon" evidence="1">
    <location>
        <begin position="3"/>
        <end position="94"/>
    </location>
</feature>